<dbReference type="SUPFAM" id="SSF53448">
    <property type="entry name" value="Nucleotide-diphospho-sugar transferases"/>
    <property type="match status" value="1"/>
</dbReference>
<reference evidence="3 4" key="2">
    <citation type="submission" date="2019-07" db="EMBL/GenBank/DDBJ databases">
        <title>Algibacter marinivivus sp. nov., isolated from the surface of a marine red alga.</title>
        <authorList>
            <person name="Zhong X."/>
            <person name="Xu W."/>
            <person name="Zhang Y."/>
            <person name="Zhang Q."/>
            <person name="Du Z."/>
        </authorList>
    </citation>
    <scope>NUCLEOTIDE SEQUENCE [LARGE SCALE GENOMIC DNA]</scope>
    <source>
        <strain evidence="3 4">RU-4-M-4</strain>
    </source>
</reference>
<dbReference type="EMBL" id="VWRS01000009">
    <property type="protein sequence ID" value="KAA5822444.1"/>
    <property type="molecule type" value="Genomic_DNA"/>
</dbReference>
<evidence type="ECO:0000259" key="1">
    <source>
        <dbReference type="Pfam" id="PF00535"/>
    </source>
</evidence>
<reference evidence="2 5" key="1">
    <citation type="journal article" date="2015" name="Int. J. Syst. Evol. Microbiol.">
        <title>Algibacter amylolyticus sp. nov., isolated from intertidal sediment.</title>
        <authorList>
            <person name="Zhang D.C."/>
            <person name="Wu J."/>
            <person name="Neuner K."/>
            <person name="Yao J."/>
            <person name="Margesin R."/>
        </authorList>
    </citation>
    <scope>NUCLEOTIDE SEQUENCE [LARGE SCALE GENOMIC DNA]</scope>
    <source>
        <strain evidence="2 5">RU-4-M-4</strain>
    </source>
</reference>
<dbReference type="Pfam" id="PF00535">
    <property type="entry name" value="Glycos_transf_2"/>
    <property type="match status" value="1"/>
</dbReference>
<dbReference type="InterPro" id="IPR001173">
    <property type="entry name" value="Glyco_trans_2-like"/>
</dbReference>
<reference evidence="2" key="3">
    <citation type="submission" date="2019-09" db="EMBL/GenBank/DDBJ databases">
        <authorList>
            <person name="Zhang D.-C."/>
        </authorList>
    </citation>
    <scope>NUCLEOTIDE SEQUENCE</scope>
    <source>
        <strain evidence="2">RU-4-M-4</strain>
    </source>
</reference>
<evidence type="ECO:0000313" key="2">
    <source>
        <dbReference type="EMBL" id="KAA5822444.1"/>
    </source>
</evidence>
<dbReference type="RefSeq" id="WP_144117726.1">
    <property type="nucleotide sequence ID" value="NZ_JACHGE010000007.1"/>
</dbReference>
<dbReference type="OrthoDB" id="1116632at2"/>
<evidence type="ECO:0000313" key="5">
    <source>
        <dbReference type="Proteomes" id="UP000322315"/>
    </source>
</evidence>
<evidence type="ECO:0000313" key="3">
    <source>
        <dbReference type="EMBL" id="TSJ73594.1"/>
    </source>
</evidence>
<keyword evidence="4" id="KW-1185">Reference proteome</keyword>
<organism evidence="2 5">
    <name type="scientific">Algibacter amylolyticus</name>
    <dbReference type="NCBI Taxonomy" id="1608400"/>
    <lineage>
        <taxon>Bacteria</taxon>
        <taxon>Pseudomonadati</taxon>
        <taxon>Bacteroidota</taxon>
        <taxon>Flavobacteriia</taxon>
        <taxon>Flavobacteriales</taxon>
        <taxon>Flavobacteriaceae</taxon>
        <taxon>Algibacter</taxon>
    </lineage>
</organism>
<protein>
    <submittedName>
        <fullName evidence="2">Glycosyltransferase family 2 protein</fullName>
    </submittedName>
</protein>
<gene>
    <name evidence="2" type="ORF">F2B50_14970</name>
    <name evidence="3" type="ORF">FPF71_14970</name>
</gene>
<comment type="caution">
    <text evidence="2">The sequence shown here is derived from an EMBL/GenBank/DDBJ whole genome shotgun (WGS) entry which is preliminary data.</text>
</comment>
<dbReference type="Gene3D" id="3.90.550.10">
    <property type="entry name" value="Spore Coat Polysaccharide Biosynthesis Protein SpsA, Chain A"/>
    <property type="match status" value="1"/>
</dbReference>
<evidence type="ECO:0000313" key="4">
    <source>
        <dbReference type="Proteomes" id="UP000315145"/>
    </source>
</evidence>
<dbReference type="GO" id="GO:0016740">
    <property type="term" value="F:transferase activity"/>
    <property type="evidence" value="ECO:0007669"/>
    <property type="project" value="UniProtKB-KW"/>
</dbReference>
<dbReference type="Proteomes" id="UP000322315">
    <property type="component" value="Unassembled WGS sequence"/>
</dbReference>
<accession>A0A5M7B4S0</accession>
<dbReference type="Proteomes" id="UP000315145">
    <property type="component" value="Unassembled WGS sequence"/>
</dbReference>
<feature type="domain" description="Glycosyltransferase 2-like" evidence="1">
    <location>
        <begin position="45"/>
        <end position="157"/>
    </location>
</feature>
<name>A0A5M7B4S0_9FLAO</name>
<keyword evidence="2" id="KW-0808">Transferase</keyword>
<dbReference type="EMBL" id="VMBF01000009">
    <property type="protein sequence ID" value="TSJ73594.1"/>
    <property type="molecule type" value="Genomic_DNA"/>
</dbReference>
<sequence>MRKGTNTSKEEIIKSSNINHRVIIPVYIPFEDGYYKDAFYIFKMCLNSIQNTSVYKLKITVVSDGCCESVNTLLYELFQKSLINELIIEKDNIGKINAILKGLRTVKEQFVTITDADILFLKDWDTQVFNVFSAFKKAAVVSPIPVFRKQLSYTANIWLDYLFSKDLKFRAVKNPNALEKFAKSLGWPYLEDKYKDLILTLNNNEFIAVVSAAHCVATYKTQYLKNIPKHNSVFKLGGNSEGDYLDNPPYQLDGYRLSTYNNYAYHLGNEKENWSTSIYKSQVKVNEKSELPTFEILTPKKKSLKLFFTKAFLRLLRFRKIYDFILLKKGLPKQKLINFR</sequence>
<dbReference type="AlphaFoldDB" id="A0A5M7B4S0"/>
<dbReference type="InterPro" id="IPR029044">
    <property type="entry name" value="Nucleotide-diphossugar_trans"/>
</dbReference>
<proteinExistence type="predicted"/>
<dbReference type="CDD" id="cd00761">
    <property type="entry name" value="Glyco_tranf_GTA_type"/>
    <property type="match status" value="1"/>
</dbReference>